<keyword evidence="10" id="KW-0675">Receptor</keyword>
<feature type="domain" description="Vacuolar sorting receptor thioredoxin-like" evidence="9">
    <location>
        <begin position="65"/>
        <end position="162"/>
    </location>
</feature>
<evidence type="ECO:0000256" key="4">
    <source>
        <dbReference type="ARBA" id="ARBA00022737"/>
    </source>
</evidence>
<name>A0AAP0B7S8_9ASPA</name>
<dbReference type="AlphaFoldDB" id="A0AAP0B7S8"/>
<keyword evidence="4" id="KW-0677">Repeat</keyword>
<keyword evidence="5" id="KW-1133">Transmembrane helix</keyword>
<reference evidence="10 11" key="1">
    <citation type="journal article" date="2022" name="Nat. Plants">
        <title>Genomes of leafy and leafless Platanthera orchids illuminate the evolution of mycoheterotrophy.</title>
        <authorList>
            <person name="Li M.H."/>
            <person name="Liu K.W."/>
            <person name="Li Z."/>
            <person name="Lu H.C."/>
            <person name="Ye Q.L."/>
            <person name="Zhang D."/>
            <person name="Wang J.Y."/>
            <person name="Li Y.F."/>
            <person name="Zhong Z.M."/>
            <person name="Liu X."/>
            <person name="Yu X."/>
            <person name="Liu D.K."/>
            <person name="Tu X.D."/>
            <person name="Liu B."/>
            <person name="Hao Y."/>
            <person name="Liao X.Y."/>
            <person name="Jiang Y.T."/>
            <person name="Sun W.H."/>
            <person name="Chen J."/>
            <person name="Chen Y.Q."/>
            <person name="Ai Y."/>
            <person name="Zhai J.W."/>
            <person name="Wu S.S."/>
            <person name="Zhou Z."/>
            <person name="Hsiao Y.Y."/>
            <person name="Wu W.L."/>
            <person name="Chen Y.Y."/>
            <person name="Lin Y.F."/>
            <person name="Hsu J.L."/>
            <person name="Li C.Y."/>
            <person name="Wang Z.W."/>
            <person name="Zhao X."/>
            <person name="Zhong W.Y."/>
            <person name="Ma X.K."/>
            <person name="Ma L."/>
            <person name="Huang J."/>
            <person name="Chen G.Z."/>
            <person name="Huang M.Z."/>
            <person name="Huang L."/>
            <person name="Peng D.H."/>
            <person name="Luo Y.B."/>
            <person name="Zou S.Q."/>
            <person name="Chen S.P."/>
            <person name="Lan S."/>
            <person name="Tsai W.C."/>
            <person name="Van de Peer Y."/>
            <person name="Liu Z.J."/>
        </authorList>
    </citation>
    <scope>NUCLEOTIDE SEQUENCE [LARGE SCALE GENOMIC DNA]</scope>
    <source>
        <strain evidence="10">Lor287</strain>
    </source>
</reference>
<feature type="compositionally biased region" description="Polar residues" evidence="8">
    <location>
        <begin position="973"/>
        <end position="989"/>
    </location>
</feature>
<feature type="compositionally biased region" description="Polar residues" evidence="8">
    <location>
        <begin position="541"/>
        <end position="560"/>
    </location>
</feature>
<comment type="subcellular location">
    <subcellularLocation>
        <location evidence="1">Endomembrane system</location>
    </subcellularLocation>
</comment>
<feature type="compositionally biased region" description="Acidic residues" evidence="8">
    <location>
        <begin position="926"/>
        <end position="939"/>
    </location>
</feature>
<accession>A0AAP0B7S8</accession>
<keyword evidence="6" id="KW-0472">Membrane</keyword>
<feature type="region of interest" description="Disordered" evidence="8">
    <location>
        <begin position="540"/>
        <end position="578"/>
    </location>
</feature>
<dbReference type="InterPro" id="IPR056858">
    <property type="entry name" value="VSR_TRX"/>
</dbReference>
<comment type="caution">
    <text evidence="10">The sequence shown here is derived from an EMBL/GenBank/DDBJ whole genome shotgun (WGS) entry which is preliminary data.</text>
</comment>
<evidence type="ECO:0000256" key="5">
    <source>
        <dbReference type="ARBA" id="ARBA00022989"/>
    </source>
</evidence>
<evidence type="ECO:0000256" key="7">
    <source>
        <dbReference type="ARBA" id="ARBA00023180"/>
    </source>
</evidence>
<evidence type="ECO:0000313" key="10">
    <source>
        <dbReference type="EMBL" id="KAK8931468.1"/>
    </source>
</evidence>
<evidence type="ECO:0000313" key="11">
    <source>
        <dbReference type="Proteomes" id="UP001418222"/>
    </source>
</evidence>
<keyword evidence="11" id="KW-1185">Reference proteome</keyword>
<evidence type="ECO:0000256" key="1">
    <source>
        <dbReference type="ARBA" id="ARBA00004308"/>
    </source>
</evidence>
<keyword evidence="2" id="KW-0812">Transmembrane</keyword>
<dbReference type="Pfam" id="PF25011">
    <property type="entry name" value="VSR_TRX"/>
    <property type="match status" value="1"/>
</dbReference>
<keyword evidence="3" id="KW-0732">Signal</keyword>
<feature type="compositionally biased region" description="Basic residues" evidence="8">
    <location>
        <begin position="943"/>
        <end position="952"/>
    </location>
</feature>
<feature type="region of interest" description="Disordered" evidence="8">
    <location>
        <begin position="613"/>
        <end position="681"/>
    </location>
</feature>
<evidence type="ECO:0000256" key="2">
    <source>
        <dbReference type="ARBA" id="ARBA00022692"/>
    </source>
</evidence>
<feature type="compositionally biased region" description="Basic residues" evidence="8">
    <location>
        <begin position="561"/>
        <end position="570"/>
    </location>
</feature>
<feature type="compositionally biased region" description="Low complexity" evidence="8">
    <location>
        <begin position="634"/>
        <end position="672"/>
    </location>
</feature>
<organism evidence="10 11">
    <name type="scientific">Platanthera zijinensis</name>
    <dbReference type="NCBI Taxonomy" id="2320716"/>
    <lineage>
        <taxon>Eukaryota</taxon>
        <taxon>Viridiplantae</taxon>
        <taxon>Streptophyta</taxon>
        <taxon>Embryophyta</taxon>
        <taxon>Tracheophyta</taxon>
        <taxon>Spermatophyta</taxon>
        <taxon>Magnoliopsida</taxon>
        <taxon>Liliopsida</taxon>
        <taxon>Asparagales</taxon>
        <taxon>Orchidaceae</taxon>
        <taxon>Orchidoideae</taxon>
        <taxon>Orchideae</taxon>
        <taxon>Orchidinae</taxon>
        <taxon>Platanthera</taxon>
    </lineage>
</organism>
<evidence type="ECO:0000256" key="3">
    <source>
        <dbReference type="ARBA" id="ARBA00022729"/>
    </source>
</evidence>
<evidence type="ECO:0000256" key="8">
    <source>
        <dbReference type="SAM" id="MobiDB-lite"/>
    </source>
</evidence>
<dbReference type="EMBL" id="JBBWWQ010000014">
    <property type="protein sequence ID" value="KAK8931468.1"/>
    <property type="molecule type" value="Genomic_DNA"/>
</dbReference>
<evidence type="ECO:0000256" key="6">
    <source>
        <dbReference type="ARBA" id="ARBA00023136"/>
    </source>
</evidence>
<proteinExistence type="predicted"/>
<feature type="region of interest" description="Disordered" evidence="8">
    <location>
        <begin position="921"/>
        <end position="1020"/>
    </location>
</feature>
<protein>
    <submittedName>
        <fullName evidence="10">Vacuolar-sorting receptor 6</fullName>
    </submittedName>
</protein>
<keyword evidence="7" id="KW-0325">Glycoprotein</keyword>
<dbReference type="GO" id="GO:0012505">
    <property type="term" value="C:endomembrane system"/>
    <property type="evidence" value="ECO:0007669"/>
    <property type="project" value="UniProtKB-SubCell"/>
</dbReference>
<sequence length="1020" mass="113160">MIFERQHGQGNGHVPGHVLLRIPNYGGTLRGVVLYPKKVSNSCSPFDDPQFRSRFDRPVTLLLDRGEGYEGKDMVVKNLKLLCVHKVANESSKSWIWWYYVTDSHVRCSMKEKKYSQECADDVIKSLGIPLGKIKECMGDSEADVENLVLMKEQEVQVQMAGSSAAISKMKFDTGFDIDMNSFDGSDQRFKDILNLYREQQLSQIMTTRMKIASEEIKEWCFTATDENENSVIGSIKGTQVPFSPALLTEVFLLSSGDDSIDLSGEEYSSMLDRMEPSIPTLSSTTSSISLVPVTPIPVPSPPTSVQAHLEHIDISNLADKLYVLLAPRLTSLLETSLAPLLQHVQELSTKLSSFLSSQAIPSSGCLDSIVSKPRQGEMPYEVVDVPETAEGSSSAPILAVDLQSLPSIFGTKYFSSLQVQQSEDLTKAIVPINYCDPSLITLYVNSFKAVDADILSAAAAVTTSLLSEDTEMVSVIEDTAASKELTTYLEESESISASIISISAVSAPIISTATAPAITPDQIKQQEKYIKSIDDLYDRPQSSDSDQFQTESDDSSNTIAKKRKARSKAMMKVPPAQAKDSNDIPYYILHECSITEPWMQYSKNQIKAIKKKRKLDRYEKGSSQFQPPPPPLDSGSGSASQAPASKQSSSQSSQRYFPRGQYQRGYQSRRGPFPYKLREKVETRTRTASEIVNRYEPVVQFEDPENNPLLWTVRMKELAALDQLKKAREQGKDTSNITTLSEPRKAELERYSSSKFFDPVDYLKLHPEAVVLRSRAQTSLEFQQTNFPQGFSIYSNCGHQSTYTPSSPEPLYLNFSGIAKDLLQFITSSLKKIIDVVVAPLAASISLFSTQFAASSSVPSSKGLGSELSETRTRFTVSDVVLDPIPISEPKAFYPPTIGWAESPMPDLDEIIQIHALYDNPANTSDDDDDEDSDDFEDTSSKKRKAKKKALPKAAPKPNPSVDTPYYILHNITLTPDSPNRMRYSNNEMKARKNSRRYSPPSKFRRDPHPAAGSSGNVS</sequence>
<evidence type="ECO:0000259" key="9">
    <source>
        <dbReference type="Pfam" id="PF25011"/>
    </source>
</evidence>
<gene>
    <name evidence="10" type="primary">VSR6</name>
    <name evidence="10" type="ORF">KSP39_PZI016318</name>
</gene>
<dbReference type="PANTHER" id="PTHR22702">
    <property type="entry name" value="PROTEASE-ASSOCIATED DOMAIN-CONTAINING PROTEIN"/>
    <property type="match status" value="1"/>
</dbReference>
<dbReference type="PANTHER" id="PTHR22702:SF4">
    <property type="entry name" value="VACUOLAR-SORTING RECEPTOR 6-LIKE"/>
    <property type="match status" value="1"/>
</dbReference>
<dbReference type="Proteomes" id="UP001418222">
    <property type="component" value="Unassembled WGS sequence"/>
</dbReference>